<feature type="non-terminal residue" evidence="2">
    <location>
        <position position="1"/>
    </location>
</feature>
<name>A0A6A0ABK4_HAELA</name>
<keyword evidence="3" id="KW-1185">Reference proteome</keyword>
<feature type="region of interest" description="Disordered" evidence="1">
    <location>
        <begin position="41"/>
        <end position="60"/>
    </location>
</feature>
<gene>
    <name evidence="2" type="ORF">HaLaN_28084</name>
</gene>
<dbReference type="EMBL" id="BLLF01004341">
    <property type="protein sequence ID" value="GFH29434.1"/>
    <property type="molecule type" value="Genomic_DNA"/>
</dbReference>
<dbReference type="Proteomes" id="UP000485058">
    <property type="component" value="Unassembled WGS sequence"/>
</dbReference>
<feature type="region of interest" description="Disordered" evidence="1">
    <location>
        <begin position="80"/>
        <end position="124"/>
    </location>
</feature>
<dbReference type="PROSITE" id="PS51257">
    <property type="entry name" value="PROKAR_LIPOPROTEIN"/>
    <property type="match status" value="1"/>
</dbReference>
<reference evidence="2 3" key="1">
    <citation type="submission" date="2020-02" db="EMBL/GenBank/DDBJ databases">
        <title>Draft genome sequence of Haematococcus lacustris strain NIES-144.</title>
        <authorList>
            <person name="Morimoto D."/>
            <person name="Nakagawa S."/>
            <person name="Yoshida T."/>
            <person name="Sawayama S."/>
        </authorList>
    </citation>
    <scope>NUCLEOTIDE SEQUENCE [LARGE SCALE GENOMIC DNA]</scope>
    <source>
        <strain evidence="2 3">NIES-144</strain>
    </source>
</reference>
<comment type="caution">
    <text evidence="2">The sequence shown here is derived from an EMBL/GenBank/DDBJ whole genome shotgun (WGS) entry which is preliminary data.</text>
</comment>
<organism evidence="2 3">
    <name type="scientific">Haematococcus lacustris</name>
    <name type="common">Green alga</name>
    <name type="synonym">Haematococcus pluvialis</name>
    <dbReference type="NCBI Taxonomy" id="44745"/>
    <lineage>
        <taxon>Eukaryota</taxon>
        <taxon>Viridiplantae</taxon>
        <taxon>Chlorophyta</taxon>
        <taxon>core chlorophytes</taxon>
        <taxon>Chlorophyceae</taxon>
        <taxon>CS clade</taxon>
        <taxon>Chlamydomonadales</taxon>
        <taxon>Haematococcaceae</taxon>
        <taxon>Haematococcus</taxon>
    </lineage>
</organism>
<accession>A0A6A0ABK4</accession>
<evidence type="ECO:0000313" key="2">
    <source>
        <dbReference type="EMBL" id="GFH29434.1"/>
    </source>
</evidence>
<dbReference type="AlphaFoldDB" id="A0A6A0ABK4"/>
<protein>
    <submittedName>
        <fullName evidence="2">Uncharacterized protein</fullName>
    </submittedName>
</protein>
<sequence length="124" mass="12987">MDPALPRAQPRHRPGWRWLSSNTAVMPSTLGASCTTRPWTAAAGSWTGPHPPTSSSWAGSGLRVGWREAARMATTAATTEAAARGRRGTAHALALPHPPHGDEVCHDTQQCSAGSSALNNEEVG</sequence>
<feature type="compositionally biased region" description="Polar residues" evidence="1">
    <location>
        <begin position="107"/>
        <end position="124"/>
    </location>
</feature>
<proteinExistence type="predicted"/>
<evidence type="ECO:0000256" key="1">
    <source>
        <dbReference type="SAM" id="MobiDB-lite"/>
    </source>
</evidence>
<evidence type="ECO:0000313" key="3">
    <source>
        <dbReference type="Proteomes" id="UP000485058"/>
    </source>
</evidence>